<protein>
    <submittedName>
        <fullName evidence="2">Endonuclease/Exonuclease/phosphatase family protein</fullName>
    </submittedName>
</protein>
<accession>A0A1I7DB92</accession>
<dbReference type="Proteomes" id="UP000182466">
    <property type="component" value="Unassembled WGS sequence"/>
</dbReference>
<keyword evidence="2" id="KW-0540">Nuclease</keyword>
<name>A0A1I7DB92_9RHOB</name>
<keyword evidence="2" id="KW-0269">Exonuclease</keyword>
<dbReference type="RefSeq" id="WP_051372322.1">
    <property type="nucleotide sequence ID" value="NZ_FPAW01000025.1"/>
</dbReference>
<dbReference type="AlphaFoldDB" id="A0A1I7DB92"/>
<dbReference type="OrthoDB" id="5500612at2"/>
<evidence type="ECO:0000313" key="2">
    <source>
        <dbReference type="EMBL" id="SFU08961.1"/>
    </source>
</evidence>
<feature type="domain" description="Endonuclease/exonuclease/phosphatase" evidence="1">
    <location>
        <begin position="50"/>
        <end position="246"/>
    </location>
</feature>
<dbReference type="GO" id="GO:0004519">
    <property type="term" value="F:endonuclease activity"/>
    <property type="evidence" value="ECO:0007669"/>
    <property type="project" value="UniProtKB-KW"/>
</dbReference>
<dbReference type="eggNOG" id="COG2374">
    <property type="taxonomic scope" value="Bacteria"/>
</dbReference>
<dbReference type="CDD" id="cd10283">
    <property type="entry name" value="MnuA_DNase1-like"/>
    <property type="match status" value="1"/>
</dbReference>
<evidence type="ECO:0000313" key="3">
    <source>
        <dbReference type="Proteomes" id="UP000182466"/>
    </source>
</evidence>
<keyword evidence="3" id="KW-1185">Reference proteome</keyword>
<dbReference type="GO" id="GO:0004527">
    <property type="term" value="F:exonuclease activity"/>
    <property type="evidence" value="ECO:0007669"/>
    <property type="project" value="UniProtKB-KW"/>
</dbReference>
<dbReference type="EMBL" id="FPAW01000025">
    <property type="protein sequence ID" value="SFU08961.1"/>
    <property type="molecule type" value="Genomic_DNA"/>
</dbReference>
<keyword evidence="2" id="KW-0378">Hydrolase</keyword>
<dbReference type="InterPro" id="IPR005135">
    <property type="entry name" value="Endo/exonuclease/phosphatase"/>
</dbReference>
<organism evidence="2 3">
    <name type="scientific">Sedimentitalea nanhaiensis</name>
    <dbReference type="NCBI Taxonomy" id="999627"/>
    <lineage>
        <taxon>Bacteria</taxon>
        <taxon>Pseudomonadati</taxon>
        <taxon>Pseudomonadota</taxon>
        <taxon>Alphaproteobacteria</taxon>
        <taxon>Rhodobacterales</taxon>
        <taxon>Paracoccaceae</taxon>
        <taxon>Sedimentitalea</taxon>
    </lineage>
</organism>
<gene>
    <name evidence="2" type="ORF">SAMN05216236_12553</name>
</gene>
<proteinExistence type="predicted"/>
<sequence length="342" mass="38739">MAYYKSIKDYAPGSEVPGQSGWIAQGLLRLRADLADQIRNQRRDNSLIVGSWNIRAFDGGRSRLDESYHYIAEIIDHFDICAVQEIKPDLGPLKRLMTLLGDNWDYFVTDVTSGDAGNDERMAFLYNRNRVFFRNLIGEVVLPREVLIEGEQIARSPFFAAFQSGWFRFTLCTAHIRFGDDHGLRAREISVLANTLMQRAKSEGEVYILLGDMNIETSEDAMMAALKGAGFDVPDFGATNLGGDRLFDQIAFSGQGQRTRLLRRGKFDWRGSVYRPGDMAAYEQIAKDIRDKPDTGKPYSNWSRTYPGWCTHEMSDHLPIWIEIEVDYSDEYLTGIADGAGL</sequence>
<dbReference type="SUPFAM" id="SSF56219">
    <property type="entry name" value="DNase I-like"/>
    <property type="match status" value="1"/>
</dbReference>
<reference evidence="2 3" key="1">
    <citation type="submission" date="2016-10" db="EMBL/GenBank/DDBJ databases">
        <authorList>
            <person name="de Groot N.N."/>
        </authorList>
    </citation>
    <scope>NUCLEOTIDE SEQUENCE [LARGE SCALE GENOMIC DNA]</scope>
    <source>
        <strain evidence="2 3">CGMCC 1.10959</strain>
    </source>
</reference>
<evidence type="ECO:0000259" key="1">
    <source>
        <dbReference type="Pfam" id="PF03372"/>
    </source>
</evidence>
<dbReference type="InterPro" id="IPR036691">
    <property type="entry name" value="Endo/exonu/phosph_ase_sf"/>
</dbReference>
<dbReference type="STRING" id="999627.SAMN05216236_12553"/>
<keyword evidence="2" id="KW-0255">Endonuclease</keyword>
<dbReference type="Pfam" id="PF03372">
    <property type="entry name" value="Exo_endo_phos"/>
    <property type="match status" value="1"/>
</dbReference>
<dbReference type="Gene3D" id="3.60.10.10">
    <property type="entry name" value="Endonuclease/exonuclease/phosphatase"/>
    <property type="match status" value="1"/>
</dbReference>